<protein>
    <submittedName>
        <fullName evidence="4">Glutathione S-transferase</fullName>
    </submittedName>
</protein>
<proteinExistence type="inferred from homology"/>
<dbReference type="Gene3D" id="1.20.1050.10">
    <property type="match status" value="1"/>
</dbReference>
<gene>
    <name evidence="4" type="ORF">ATO3_00820</name>
</gene>
<dbReference type="SFLD" id="SFLDG00358">
    <property type="entry name" value="Main_(cytGST)"/>
    <property type="match status" value="1"/>
</dbReference>
<dbReference type="PROSITE" id="PS50405">
    <property type="entry name" value="GST_CTER"/>
    <property type="match status" value="1"/>
</dbReference>
<evidence type="ECO:0000256" key="1">
    <source>
        <dbReference type="RuleBase" id="RU003494"/>
    </source>
</evidence>
<reference evidence="4 5" key="1">
    <citation type="submission" date="2013-04" db="EMBL/GenBank/DDBJ databases">
        <title>Oceanicola sp. 22II1-22F33 Genome Sequencing.</title>
        <authorList>
            <person name="Lai Q."/>
            <person name="Li G."/>
            <person name="Shao Z."/>
        </authorList>
    </citation>
    <scope>NUCLEOTIDE SEQUENCE [LARGE SCALE GENOMIC DNA]</scope>
    <source>
        <strain evidence="4 5">22II1-22F33</strain>
    </source>
</reference>
<dbReference type="AlphaFoldDB" id="A0A225NT48"/>
<evidence type="ECO:0000259" key="2">
    <source>
        <dbReference type="PROSITE" id="PS50404"/>
    </source>
</evidence>
<evidence type="ECO:0000259" key="3">
    <source>
        <dbReference type="PROSITE" id="PS50405"/>
    </source>
</evidence>
<dbReference type="Pfam" id="PF00043">
    <property type="entry name" value="GST_C"/>
    <property type="match status" value="1"/>
</dbReference>
<organism evidence="4 5">
    <name type="scientific">Marinibacterium profundimaris</name>
    <dbReference type="NCBI Taxonomy" id="1679460"/>
    <lineage>
        <taxon>Bacteria</taxon>
        <taxon>Pseudomonadati</taxon>
        <taxon>Pseudomonadota</taxon>
        <taxon>Alphaproteobacteria</taxon>
        <taxon>Rhodobacterales</taxon>
        <taxon>Paracoccaceae</taxon>
        <taxon>Marinibacterium</taxon>
    </lineage>
</organism>
<feature type="domain" description="GST N-terminal" evidence="2">
    <location>
        <begin position="1"/>
        <end position="80"/>
    </location>
</feature>
<dbReference type="SFLD" id="SFLDS00019">
    <property type="entry name" value="Glutathione_Transferase_(cytos"/>
    <property type="match status" value="1"/>
</dbReference>
<dbReference type="Pfam" id="PF02798">
    <property type="entry name" value="GST_N"/>
    <property type="match status" value="1"/>
</dbReference>
<dbReference type="Proteomes" id="UP000215377">
    <property type="component" value="Unassembled WGS sequence"/>
</dbReference>
<keyword evidence="5" id="KW-1185">Reference proteome</keyword>
<dbReference type="InterPro" id="IPR004045">
    <property type="entry name" value="Glutathione_S-Trfase_N"/>
</dbReference>
<dbReference type="Gene3D" id="3.40.30.10">
    <property type="entry name" value="Glutaredoxin"/>
    <property type="match status" value="1"/>
</dbReference>
<dbReference type="GO" id="GO:0016740">
    <property type="term" value="F:transferase activity"/>
    <property type="evidence" value="ECO:0007669"/>
    <property type="project" value="UniProtKB-KW"/>
</dbReference>
<comment type="similarity">
    <text evidence="1">Belongs to the GST superfamily.</text>
</comment>
<dbReference type="CDD" id="cd03046">
    <property type="entry name" value="GST_N_GTT1_like"/>
    <property type="match status" value="1"/>
</dbReference>
<dbReference type="InterPro" id="IPR004046">
    <property type="entry name" value="GST_C"/>
</dbReference>
<dbReference type="InterPro" id="IPR036282">
    <property type="entry name" value="Glutathione-S-Trfase_C_sf"/>
</dbReference>
<evidence type="ECO:0000313" key="5">
    <source>
        <dbReference type="Proteomes" id="UP000215377"/>
    </source>
</evidence>
<dbReference type="SFLD" id="SFLDG01150">
    <property type="entry name" value="Main.1:_Beta-like"/>
    <property type="match status" value="1"/>
</dbReference>
<accession>A0A225NT48</accession>
<feature type="domain" description="GST C-terminal" evidence="3">
    <location>
        <begin position="86"/>
        <end position="202"/>
    </location>
</feature>
<evidence type="ECO:0000313" key="4">
    <source>
        <dbReference type="EMBL" id="OWU77999.1"/>
    </source>
</evidence>
<dbReference type="PROSITE" id="PS50404">
    <property type="entry name" value="GST_NTER"/>
    <property type="match status" value="1"/>
</dbReference>
<comment type="caution">
    <text evidence="4">The sequence shown here is derived from an EMBL/GenBank/DDBJ whole genome shotgun (WGS) entry which is preliminary data.</text>
</comment>
<name>A0A225NT48_9RHOB</name>
<dbReference type="InterPro" id="IPR040079">
    <property type="entry name" value="Glutathione_S-Trfase"/>
</dbReference>
<dbReference type="PANTHER" id="PTHR44051">
    <property type="entry name" value="GLUTATHIONE S-TRANSFERASE-RELATED"/>
    <property type="match status" value="1"/>
</dbReference>
<sequence>MVKLHYAPGSRAVRVAWALEELGLDYDVARYALGSPEMRNPEFRRTHPMGRVPVLEDGGQVLFESGAIIQYLLARYGDGRLQPSVEDPEFGPYLQWFHYAEGMIMPPMNQIVVETRLLPEDRRSEVHAKRAVKLLGQMLTAVEAHMEGREFLAGAFSAADIMTGHAVIMAGRLGADMSGMPNLQGYGARLEARPAFQAAESV</sequence>
<keyword evidence="4" id="KW-0808">Transferase</keyword>
<dbReference type="InterPro" id="IPR010987">
    <property type="entry name" value="Glutathione-S-Trfase_C-like"/>
</dbReference>
<dbReference type="SUPFAM" id="SSF52833">
    <property type="entry name" value="Thioredoxin-like"/>
    <property type="match status" value="1"/>
</dbReference>
<dbReference type="EMBL" id="AQQR01000001">
    <property type="protein sequence ID" value="OWU77999.1"/>
    <property type="molecule type" value="Genomic_DNA"/>
</dbReference>
<dbReference type="InterPro" id="IPR036249">
    <property type="entry name" value="Thioredoxin-like_sf"/>
</dbReference>
<dbReference type="SUPFAM" id="SSF47616">
    <property type="entry name" value="GST C-terminal domain-like"/>
    <property type="match status" value="1"/>
</dbReference>
<dbReference type="OrthoDB" id="9810080at2"/>
<dbReference type="PANTHER" id="PTHR44051:SF8">
    <property type="entry name" value="GLUTATHIONE S-TRANSFERASE GSTA"/>
    <property type="match status" value="1"/>
</dbReference>